<dbReference type="Gene3D" id="2.40.50.140">
    <property type="entry name" value="Nucleic acid-binding proteins"/>
    <property type="match status" value="1"/>
</dbReference>
<dbReference type="InterPro" id="IPR045113">
    <property type="entry name" value="Rpb7-like"/>
</dbReference>
<dbReference type="Proteomes" id="UP000789739">
    <property type="component" value="Unassembled WGS sequence"/>
</dbReference>
<dbReference type="SUPFAM" id="SSF50249">
    <property type="entry name" value="Nucleic acid-binding proteins"/>
    <property type="match status" value="1"/>
</dbReference>
<evidence type="ECO:0000259" key="7">
    <source>
        <dbReference type="Pfam" id="PF08292"/>
    </source>
</evidence>
<evidence type="ECO:0000256" key="2">
    <source>
        <dbReference type="ARBA" id="ARBA00009307"/>
    </source>
</evidence>
<keyword evidence="9" id="KW-1185">Reference proteome</keyword>
<keyword evidence="5" id="KW-0539">Nucleus</keyword>
<sequence>MFILSTFRDTLTIIPKDFRKSKLEALSDEINKKFANKVLLSKNASYCRNPTIQHDSNQLKKVVHDVGLCVCLHDIIDTSEEFVHYGDGSSYVKAISQVKFRMIVFRPFIGELLVGKIKTCTPEGVRVSIDFFDDIHIPSTLLKHQSVFDQSEQAWVWHYEPGLLLWMEVDDLVRFRVVSEAFTDITPMSAPRSRGGLLDTNLAGNSAQIPPYQLRCSIQEDGLGPLAWWQDQ</sequence>
<proteinExistence type="inferred from homology"/>
<dbReference type="GO" id="GO:0005666">
    <property type="term" value="C:RNA polymerase III complex"/>
    <property type="evidence" value="ECO:0007669"/>
    <property type="project" value="TreeGrafter"/>
</dbReference>
<dbReference type="InterPro" id="IPR005576">
    <property type="entry name" value="Rpb7-like_N"/>
</dbReference>
<dbReference type="AlphaFoldDB" id="A0A9N8Z7B6"/>
<reference evidence="8" key="1">
    <citation type="submission" date="2021-06" db="EMBL/GenBank/DDBJ databases">
        <authorList>
            <person name="Kallberg Y."/>
            <person name="Tangrot J."/>
            <person name="Rosling A."/>
        </authorList>
    </citation>
    <scope>NUCLEOTIDE SEQUENCE</scope>
    <source>
        <strain evidence="8">BR232B</strain>
    </source>
</reference>
<comment type="caution">
    <text evidence="8">The sequence shown here is derived from an EMBL/GenBank/DDBJ whole genome shotgun (WGS) entry which is preliminary data.</text>
</comment>
<dbReference type="CDD" id="cd04330">
    <property type="entry name" value="RNAP_III_Rpc25_N"/>
    <property type="match status" value="1"/>
</dbReference>
<dbReference type="OrthoDB" id="10256606at2759"/>
<protein>
    <submittedName>
        <fullName evidence="8">1595_t:CDS:1</fullName>
    </submittedName>
</protein>
<dbReference type="PANTHER" id="PTHR12709:SF1">
    <property type="entry name" value="DNA-DIRECTED RNA POLYMERASE III SUBUNIT RPC8"/>
    <property type="match status" value="1"/>
</dbReference>
<dbReference type="Pfam" id="PF03876">
    <property type="entry name" value="SHS2_Rpb7-N"/>
    <property type="match status" value="1"/>
</dbReference>
<feature type="domain" description="RNA polymerase III subunit Rpc25" evidence="7">
    <location>
        <begin position="111"/>
        <end position="229"/>
    </location>
</feature>
<dbReference type="EMBL" id="CAJVPI010000093">
    <property type="protein sequence ID" value="CAG8478397.1"/>
    <property type="molecule type" value="Genomic_DNA"/>
</dbReference>
<name>A0A9N8Z7B6_9GLOM</name>
<comment type="subcellular location">
    <subcellularLocation>
        <location evidence="1">Nucleus</location>
    </subcellularLocation>
</comment>
<dbReference type="Pfam" id="PF08292">
    <property type="entry name" value="RNA_pol_Rbc25"/>
    <property type="match status" value="1"/>
</dbReference>
<evidence type="ECO:0000256" key="1">
    <source>
        <dbReference type="ARBA" id="ARBA00004123"/>
    </source>
</evidence>
<organism evidence="8 9">
    <name type="scientific">Paraglomus brasilianum</name>
    <dbReference type="NCBI Taxonomy" id="144538"/>
    <lineage>
        <taxon>Eukaryota</taxon>
        <taxon>Fungi</taxon>
        <taxon>Fungi incertae sedis</taxon>
        <taxon>Mucoromycota</taxon>
        <taxon>Glomeromycotina</taxon>
        <taxon>Glomeromycetes</taxon>
        <taxon>Paraglomerales</taxon>
        <taxon>Paraglomeraceae</taxon>
        <taxon>Paraglomus</taxon>
    </lineage>
</organism>
<dbReference type="InterPro" id="IPR013238">
    <property type="entry name" value="RNA_pol_III_Rbc25"/>
</dbReference>
<dbReference type="InterPro" id="IPR036898">
    <property type="entry name" value="RNA_pol_Rpb7-like_N_sf"/>
</dbReference>
<gene>
    <name evidence="8" type="ORF">PBRASI_LOCUS1445</name>
</gene>
<keyword evidence="3" id="KW-0240">DNA-directed RNA polymerase</keyword>
<feature type="domain" description="RNA polymerase Rpb7-like N-terminal" evidence="6">
    <location>
        <begin position="8"/>
        <end position="88"/>
    </location>
</feature>
<evidence type="ECO:0000313" key="8">
    <source>
        <dbReference type="EMBL" id="CAG8478397.1"/>
    </source>
</evidence>
<comment type="similarity">
    <text evidence="2">Belongs to the eukaryotic RPB7/RPC8 RNA polymerase subunit family.</text>
</comment>
<dbReference type="SUPFAM" id="SSF88798">
    <property type="entry name" value="N-terminal, heterodimerisation domain of RBP7 (RpoE)"/>
    <property type="match status" value="1"/>
</dbReference>
<evidence type="ECO:0000256" key="4">
    <source>
        <dbReference type="ARBA" id="ARBA00023163"/>
    </source>
</evidence>
<evidence type="ECO:0000313" key="9">
    <source>
        <dbReference type="Proteomes" id="UP000789739"/>
    </source>
</evidence>
<accession>A0A9N8Z7B6</accession>
<evidence type="ECO:0000256" key="3">
    <source>
        <dbReference type="ARBA" id="ARBA00022478"/>
    </source>
</evidence>
<dbReference type="PANTHER" id="PTHR12709">
    <property type="entry name" value="DNA-DIRECTED RNA POLYMERASE II, III"/>
    <property type="match status" value="1"/>
</dbReference>
<dbReference type="InterPro" id="IPR012340">
    <property type="entry name" value="NA-bd_OB-fold"/>
</dbReference>
<dbReference type="Gene3D" id="3.30.1490.120">
    <property type="entry name" value="RNA polymerase Rpb7-like, N-terminal domain"/>
    <property type="match status" value="1"/>
</dbReference>
<evidence type="ECO:0000259" key="6">
    <source>
        <dbReference type="Pfam" id="PF03876"/>
    </source>
</evidence>
<evidence type="ECO:0000256" key="5">
    <source>
        <dbReference type="ARBA" id="ARBA00023242"/>
    </source>
</evidence>
<keyword evidence="4" id="KW-0804">Transcription</keyword>
<dbReference type="GO" id="GO:0006384">
    <property type="term" value="P:transcription initiation at RNA polymerase III promoter"/>
    <property type="evidence" value="ECO:0007669"/>
    <property type="project" value="TreeGrafter"/>
</dbReference>